<keyword evidence="3" id="KW-1185">Reference proteome</keyword>
<sequence>MKFTVAALLLTASAATVLAASKDLASMSECMSKDSCISDPAGCAVSCMGVTMEEAKSMLKCQEGCTMPSELTTSNIEVYSSCMTGCITKYAPQMNDVLDDAMSSIGEVVASITSDVNAQIKTATKSAVGAKETGASSEVDDDSTDNASGASTFVGSSAVVAMAGALALYQL</sequence>
<dbReference type="EMBL" id="JANBPT010000649">
    <property type="protein sequence ID" value="KAJ1915084.1"/>
    <property type="molecule type" value="Genomic_DNA"/>
</dbReference>
<name>A0A9W7ZX64_9FUNG</name>
<feature type="chain" id="PRO_5040919299" evidence="1">
    <location>
        <begin position="20"/>
        <end position="171"/>
    </location>
</feature>
<dbReference type="Proteomes" id="UP001150569">
    <property type="component" value="Unassembled WGS sequence"/>
</dbReference>
<evidence type="ECO:0000313" key="2">
    <source>
        <dbReference type="EMBL" id="KAJ1915084.1"/>
    </source>
</evidence>
<evidence type="ECO:0000256" key="1">
    <source>
        <dbReference type="SAM" id="SignalP"/>
    </source>
</evidence>
<organism evidence="2 3">
    <name type="scientific">Tieghemiomyces parasiticus</name>
    <dbReference type="NCBI Taxonomy" id="78921"/>
    <lineage>
        <taxon>Eukaryota</taxon>
        <taxon>Fungi</taxon>
        <taxon>Fungi incertae sedis</taxon>
        <taxon>Zoopagomycota</taxon>
        <taxon>Kickxellomycotina</taxon>
        <taxon>Dimargaritomycetes</taxon>
        <taxon>Dimargaritales</taxon>
        <taxon>Dimargaritaceae</taxon>
        <taxon>Tieghemiomyces</taxon>
    </lineage>
</organism>
<comment type="caution">
    <text evidence="2">The sequence shown here is derived from an EMBL/GenBank/DDBJ whole genome shotgun (WGS) entry which is preliminary data.</text>
</comment>
<dbReference type="AlphaFoldDB" id="A0A9W7ZX64"/>
<keyword evidence="1" id="KW-0732">Signal</keyword>
<reference evidence="2" key="1">
    <citation type="submission" date="2022-07" db="EMBL/GenBank/DDBJ databases">
        <title>Phylogenomic reconstructions and comparative analyses of Kickxellomycotina fungi.</title>
        <authorList>
            <person name="Reynolds N.K."/>
            <person name="Stajich J.E."/>
            <person name="Barry K."/>
            <person name="Grigoriev I.V."/>
            <person name="Crous P."/>
            <person name="Smith M.E."/>
        </authorList>
    </citation>
    <scope>NUCLEOTIDE SEQUENCE</scope>
    <source>
        <strain evidence="2">RSA 861</strain>
    </source>
</reference>
<proteinExistence type="predicted"/>
<feature type="signal peptide" evidence="1">
    <location>
        <begin position="1"/>
        <end position="19"/>
    </location>
</feature>
<protein>
    <submittedName>
        <fullName evidence="2">Uncharacterized protein</fullName>
    </submittedName>
</protein>
<accession>A0A9W7ZX64</accession>
<evidence type="ECO:0000313" key="3">
    <source>
        <dbReference type="Proteomes" id="UP001150569"/>
    </source>
</evidence>
<gene>
    <name evidence="2" type="ORF">IWQ60_008564</name>
</gene>